<comment type="catalytic activity">
    <reaction evidence="18">
        <text>2-(2-carboxy-4-methylthiazol-5-yl)ethyl phosphate + 4-amino-2-methyl-5-(diphosphooxymethyl)pyrimidine + 2 H(+) = thiamine phosphate + CO2 + diphosphate</text>
        <dbReference type="Rhea" id="RHEA:47848"/>
        <dbReference type="ChEBI" id="CHEBI:15378"/>
        <dbReference type="ChEBI" id="CHEBI:16526"/>
        <dbReference type="ChEBI" id="CHEBI:33019"/>
        <dbReference type="ChEBI" id="CHEBI:37575"/>
        <dbReference type="ChEBI" id="CHEBI:57841"/>
        <dbReference type="ChEBI" id="CHEBI:62890"/>
        <dbReference type="EC" id="2.5.1.3"/>
    </reaction>
</comment>
<evidence type="ECO:0000259" key="25">
    <source>
        <dbReference type="Pfam" id="PF08543"/>
    </source>
</evidence>
<evidence type="ECO:0000256" key="20">
    <source>
        <dbReference type="ARBA" id="ARBA00061283"/>
    </source>
</evidence>
<accession>A0A3R9ZE80</accession>
<dbReference type="GO" id="GO:0005524">
    <property type="term" value="F:ATP binding"/>
    <property type="evidence" value="ECO:0007669"/>
    <property type="project" value="UniProtKB-KW"/>
</dbReference>
<dbReference type="Pfam" id="PF08543">
    <property type="entry name" value="Phos_pyr_kin"/>
    <property type="match status" value="1"/>
</dbReference>
<dbReference type="GO" id="GO:0008972">
    <property type="term" value="F:phosphomethylpyrimidine kinase activity"/>
    <property type="evidence" value="ECO:0007669"/>
    <property type="project" value="UniProtKB-EC"/>
</dbReference>
<comment type="caution">
    <text evidence="26">The sequence shown here is derived from an EMBL/GenBank/DDBJ whole genome shotgun (WGS) entry which is preliminary data.</text>
</comment>
<dbReference type="Proteomes" id="UP000274907">
    <property type="component" value="Unassembled WGS sequence"/>
</dbReference>
<dbReference type="Gene3D" id="1.20.910.10">
    <property type="entry name" value="Heme oxygenase-like"/>
    <property type="match status" value="1"/>
</dbReference>
<comment type="function">
    <text evidence="5">Catalyzes the phosphorylation of hydroxymethylpyrimidine phosphate (HMP-P) to HMP-PP, and of HMP to HMP-P.</text>
</comment>
<feature type="domain" description="Thiaminase-2/PQQC" evidence="24">
    <location>
        <begin position="311"/>
        <end position="503"/>
    </location>
</feature>
<dbReference type="FunFam" id="3.40.1190.20:FF:000003">
    <property type="entry name" value="Phosphomethylpyrimidine kinase ThiD"/>
    <property type="match status" value="1"/>
</dbReference>
<evidence type="ECO:0000256" key="9">
    <source>
        <dbReference type="ARBA" id="ARBA00012830"/>
    </source>
</evidence>
<dbReference type="Pfam" id="PF03070">
    <property type="entry name" value="TENA_THI-4"/>
    <property type="match status" value="1"/>
</dbReference>
<keyword evidence="14" id="KW-0067">ATP-binding</keyword>
<dbReference type="GO" id="GO:0009228">
    <property type="term" value="P:thiamine biosynthetic process"/>
    <property type="evidence" value="ECO:0007669"/>
    <property type="project" value="UniProtKB-KW"/>
</dbReference>
<evidence type="ECO:0000256" key="15">
    <source>
        <dbReference type="ARBA" id="ARBA00022977"/>
    </source>
</evidence>
<dbReference type="NCBIfam" id="NF007070">
    <property type="entry name" value="PRK09517.1"/>
    <property type="match status" value="1"/>
</dbReference>
<dbReference type="GO" id="GO:0004789">
    <property type="term" value="F:thiamine-phosphate diphosphorylase activity"/>
    <property type="evidence" value="ECO:0007669"/>
    <property type="project" value="UniProtKB-EC"/>
</dbReference>
<comment type="similarity">
    <text evidence="21">In the central section; belongs to the ThiD family.</text>
</comment>
<evidence type="ECO:0000256" key="7">
    <source>
        <dbReference type="ARBA" id="ARBA00005165"/>
    </source>
</evidence>
<dbReference type="GO" id="GO:0008902">
    <property type="term" value="F:hydroxymethylpyrimidine kinase activity"/>
    <property type="evidence" value="ECO:0007669"/>
    <property type="project" value="UniProtKB-EC"/>
</dbReference>
<evidence type="ECO:0000256" key="16">
    <source>
        <dbReference type="ARBA" id="ARBA00023268"/>
    </source>
</evidence>
<comment type="catalytic activity">
    <reaction evidence="1">
        <text>4-amino-5-hydroxymethyl-2-methylpyrimidine + ATP = 4-amino-2-methyl-5-(phosphooxymethyl)pyrimidine + ADP + H(+)</text>
        <dbReference type="Rhea" id="RHEA:23096"/>
        <dbReference type="ChEBI" id="CHEBI:15378"/>
        <dbReference type="ChEBI" id="CHEBI:16892"/>
        <dbReference type="ChEBI" id="CHEBI:30616"/>
        <dbReference type="ChEBI" id="CHEBI:58354"/>
        <dbReference type="ChEBI" id="CHEBI:456216"/>
        <dbReference type="EC" id="2.7.1.49"/>
    </reaction>
</comment>
<evidence type="ECO:0000256" key="10">
    <source>
        <dbReference type="ARBA" id="ARBA00012963"/>
    </source>
</evidence>
<comment type="similarity">
    <text evidence="22">In the C-terminal section; belongs to the thiaminase-2 family.</text>
</comment>
<dbReference type="CDD" id="cd01169">
    <property type="entry name" value="HMPP_kinase"/>
    <property type="match status" value="1"/>
</dbReference>
<dbReference type="InterPro" id="IPR004399">
    <property type="entry name" value="HMP/HMP-P_kinase_dom"/>
</dbReference>
<dbReference type="InterPro" id="IPR004305">
    <property type="entry name" value="Thiaminase-2/PQQC"/>
</dbReference>
<comment type="catalytic activity">
    <reaction evidence="19">
        <text>2-[(2R,5Z)-2-carboxy-4-methylthiazol-5(2H)-ylidene]ethyl phosphate + 4-amino-2-methyl-5-(diphosphooxymethyl)pyrimidine + 2 H(+) = thiamine phosphate + CO2 + diphosphate</text>
        <dbReference type="Rhea" id="RHEA:47844"/>
        <dbReference type="ChEBI" id="CHEBI:15378"/>
        <dbReference type="ChEBI" id="CHEBI:16526"/>
        <dbReference type="ChEBI" id="CHEBI:33019"/>
        <dbReference type="ChEBI" id="CHEBI:37575"/>
        <dbReference type="ChEBI" id="CHEBI:57841"/>
        <dbReference type="ChEBI" id="CHEBI:62899"/>
        <dbReference type="EC" id="2.5.1.3"/>
    </reaction>
</comment>
<evidence type="ECO:0000256" key="14">
    <source>
        <dbReference type="ARBA" id="ARBA00022840"/>
    </source>
</evidence>
<dbReference type="InterPro" id="IPR016084">
    <property type="entry name" value="Haem_Oase-like_multi-hlx"/>
</dbReference>
<evidence type="ECO:0000256" key="22">
    <source>
        <dbReference type="ARBA" id="ARBA00061559"/>
    </source>
</evidence>
<dbReference type="NCBIfam" id="TIGR00097">
    <property type="entry name" value="HMP-P_kinase"/>
    <property type="match status" value="1"/>
</dbReference>
<feature type="domain" description="Pyridoxamine kinase/Phosphomethylpyrimidine kinase" evidence="25">
    <location>
        <begin position="13"/>
        <end position="260"/>
    </location>
</feature>
<dbReference type="EC" id="2.7.1.49" evidence="8"/>
<protein>
    <recommendedName>
        <fullName evidence="23">Thiamine biosynthesis multifunctional protein ThiED</fullName>
        <ecNumber evidence="9">2.5.1.3</ecNumber>
        <ecNumber evidence="8">2.7.1.49</ecNumber>
        <ecNumber evidence="10">2.7.4.7</ecNumber>
    </recommendedName>
</protein>
<comment type="pathway">
    <text evidence="6">Cofactor biosynthesis; thiamine diphosphate biosynthesis; 4-amino-2-methyl-5-diphosphomethylpyrimidine from 5-amino-1-(5-phospho-D-ribosyl)imidazole: step 3/3.</text>
</comment>
<evidence type="ECO:0000256" key="4">
    <source>
        <dbReference type="ARBA" id="ARBA00003814"/>
    </source>
</evidence>
<evidence type="ECO:0000256" key="18">
    <source>
        <dbReference type="ARBA" id="ARBA00047851"/>
    </source>
</evidence>
<evidence type="ECO:0000256" key="5">
    <source>
        <dbReference type="ARBA" id="ARBA00003848"/>
    </source>
</evidence>
<dbReference type="OrthoDB" id="34166at2"/>
<dbReference type="EC" id="2.5.1.3" evidence="9"/>
<evidence type="ECO:0000313" key="26">
    <source>
        <dbReference type="EMBL" id="RSZ63446.1"/>
    </source>
</evidence>
<evidence type="ECO:0000313" key="27">
    <source>
        <dbReference type="Proteomes" id="UP000274907"/>
    </source>
</evidence>
<dbReference type="EC" id="2.7.4.7" evidence="10"/>
<evidence type="ECO:0000256" key="21">
    <source>
        <dbReference type="ARBA" id="ARBA00061288"/>
    </source>
</evidence>
<comment type="cofactor">
    <cofactor evidence="3">
        <name>Mg(2+)</name>
        <dbReference type="ChEBI" id="CHEBI:18420"/>
    </cofactor>
</comment>
<comment type="catalytic activity">
    <reaction evidence="17">
        <text>4-methyl-5-(2-phosphooxyethyl)-thiazole + 4-amino-2-methyl-5-(diphosphooxymethyl)pyrimidine + H(+) = thiamine phosphate + diphosphate</text>
        <dbReference type="Rhea" id="RHEA:22328"/>
        <dbReference type="ChEBI" id="CHEBI:15378"/>
        <dbReference type="ChEBI" id="CHEBI:33019"/>
        <dbReference type="ChEBI" id="CHEBI:37575"/>
        <dbReference type="ChEBI" id="CHEBI:57841"/>
        <dbReference type="ChEBI" id="CHEBI:58296"/>
        <dbReference type="EC" id="2.5.1.3"/>
    </reaction>
</comment>
<evidence type="ECO:0000256" key="1">
    <source>
        <dbReference type="ARBA" id="ARBA00000151"/>
    </source>
</evidence>
<evidence type="ECO:0000259" key="24">
    <source>
        <dbReference type="Pfam" id="PF03070"/>
    </source>
</evidence>
<comment type="similarity">
    <text evidence="20">In the N-terminal section; belongs to the thiamine-phosphate synthase family.</text>
</comment>
<organism evidence="26 27">
    <name type="scientific">Corynebacterium hylobatis</name>
    <dbReference type="NCBI Taxonomy" id="1859290"/>
    <lineage>
        <taxon>Bacteria</taxon>
        <taxon>Bacillati</taxon>
        <taxon>Actinomycetota</taxon>
        <taxon>Actinomycetes</taxon>
        <taxon>Mycobacteriales</taxon>
        <taxon>Corynebacteriaceae</taxon>
        <taxon>Corynebacterium</taxon>
    </lineage>
</organism>
<sequence length="508" mass="54322">MTQPRVLSIAGTDPTGGAGIQADLKSIAAAGGFGMAAVTALVAQNTHGVRSVHTPPHDFLREQLAAVFDDVTVDAVKIGMLGDAATVAVVTEALAAREVGQVVLDPVMVASSGDRLLEPDAEAAVRELARRVDVITPNLRELAVLCDTEMAVDLDEAITQATGLAAETETVVIVKGGHLTGAAADNAVVHPDGAVHHVPTRRVDTKNTHGTGCSLSAALATRLAAGEPVAHALEWSTRWLHEAIRHADGLEVGGGHGPVDHFHRTHRLTAAADATPWPHLSGELPTIPAPVPHLAPAGPHTRAMWEATGQVWAEIMDLAFIRELREGTLRQRDFAFYLDQDAQYLNRYSRALALLSAGAPDQEGQIGWAESAREVLEGEAQLHRDWLGSQDITVTAPSPVTLAYTNFLVASCAVEPYAVGAAAVLPCFWLYAEIGFELMRDNHEGHPYRAWLETYGGEEFTAGARAAIARTERALAAASPEEREQAMAAYLNACIYEREFFAQADRTW</sequence>
<evidence type="ECO:0000256" key="13">
    <source>
        <dbReference type="ARBA" id="ARBA00022777"/>
    </source>
</evidence>
<dbReference type="Gene3D" id="3.40.1190.20">
    <property type="match status" value="1"/>
</dbReference>
<evidence type="ECO:0000256" key="17">
    <source>
        <dbReference type="ARBA" id="ARBA00047334"/>
    </source>
</evidence>
<evidence type="ECO:0000256" key="23">
    <source>
        <dbReference type="ARBA" id="ARBA00067202"/>
    </source>
</evidence>
<keyword evidence="11" id="KW-0808">Transferase</keyword>
<keyword evidence="27" id="KW-1185">Reference proteome</keyword>
<evidence type="ECO:0000256" key="19">
    <source>
        <dbReference type="ARBA" id="ARBA00047883"/>
    </source>
</evidence>
<evidence type="ECO:0000256" key="6">
    <source>
        <dbReference type="ARBA" id="ARBA00004769"/>
    </source>
</evidence>
<keyword evidence="13 26" id="KW-0418">Kinase</keyword>
<dbReference type="NCBIfam" id="NF011301">
    <property type="entry name" value="PRK14713.1"/>
    <property type="match status" value="1"/>
</dbReference>
<proteinExistence type="inferred from homology"/>
<dbReference type="GO" id="GO:0009229">
    <property type="term" value="P:thiamine diphosphate biosynthetic process"/>
    <property type="evidence" value="ECO:0007669"/>
    <property type="project" value="UniProtKB-UniPathway"/>
</dbReference>
<comment type="catalytic activity">
    <reaction evidence="2">
        <text>4-amino-2-methyl-5-(phosphooxymethyl)pyrimidine + ATP = 4-amino-2-methyl-5-(diphosphooxymethyl)pyrimidine + ADP</text>
        <dbReference type="Rhea" id="RHEA:19893"/>
        <dbReference type="ChEBI" id="CHEBI:30616"/>
        <dbReference type="ChEBI" id="CHEBI:57841"/>
        <dbReference type="ChEBI" id="CHEBI:58354"/>
        <dbReference type="ChEBI" id="CHEBI:456216"/>
        <dbReference type="EC" id="2.7.4.7"/>
    </reaction>
</comment>
<evidence type="ECO:0000256" key="3">
    <source>
        <dbReference type="ARBA" id="ARBA00001946"/>
    </source>
</evidence>
<dbReference type="SUPFAM" id="SSF53613">
    <property type="entry name" value="Ribokinase-like"/>
    <property type="match status" value="1"/>
</dbReference>
<dbReference type="PANTHER" id="PTHR20858:SF17">
    <property type="entry name" value="HYDROXYMETHYLPYRIMIDINE_PHOSPHOMETHYLPYRIMIDINE KINASE THI20-RELATED"/>
    <property type="match status" value="1"/>
</dbReference>
<dbReference type="InterPro" id="IPR029056">
    <property type="entry name" value="Ribokinase-like"/>
</dbReference>
<dbReference type="InterPro" id="IPR013749">
    <property type="entry name" value="PM/HMP-P_kinase-1"/>
</dbReference>
<evidence type="ECO:0000256" key="2">
    <source>
        <dbReference type="ARBA" id="ARBA00000565"/>
    </source>
</evidence>
<comment type="function">
    <text evidence="4">Condenses 4-methyl-5-(beta-hydroxyethyl)thiazole monophosphate (THZ-P) and 2-methyl-4-amino-5-hydroxymethyl pyrimidine pyrophosphate (HMP-PP) to form thiamine monophosphate (TMP).</text>
</comment>
<dbReference type="EMBL" id="RXHJ01000007">
    <property type="protein sequence ID" value="RSZ63446.1"/>
    <property type="molecule type" value="Genomic_DNA"/>
</dbReference>
<evidence type="ECO:0000256" key="8">
    <source>
        <dbReference type="ARBA" id="ARBA00012135"/>
    </source>
</evidence>
<keyword evidence="12" id="KW-0547">Nucleotide-binding</keyword>
<comment type="pathway">
    <text evidence="7">Cofactor biosynthesis; thiamine diphosphate biosynthesis; thiamine phosphate from 4-amino-2-methyl-5-diphosphomethylpyrimidine and 4-methyl-5-(2-phosphoethyl)-thiazole: step 1/1.</text>
</comment>
<keyword evidence="16" id="KW-0511">Multifunctional enzyme</keyword>
<dbReference type="SUPFAM" id="SSF48613">
    <property type="entry name" value="Heme oxygenase-like"/>
    <property type="match status" value="1"/>
</dbReference>
<name>A0A3R9ZE80_9CORY</name>
<dbReference type="UniPathway" id="UPA00060">
    <property type="reaction ID" value="UER00138"/>
</dbReference>
<gene>
    <name evidence="26" type="ORF">EAH68_07170</name>
</gene>
<dbReference type="AlphaFoldDB" id="A0A3R9ZE80"/>
<dbReference type="PANTHER" id="PTHR20858">
    <property type="entry name" value="PHOSPHOMETHYLPYRIMIDINE KINASE"/>
    <property type="match status" value="1"/>
</dbReference>
<keyword evidence="15" id="KW-0784">Thiamine biosynthesis</keyword>
<dbReference type="GO" id="GO:0005829">
    <property type="term" value="C:cytosol"/>
    <property type="evidence" value="ECO:0007669"/>
    <property type="project" value="TreeGrafter"/>
</dbReference>
<dbReference type="CDD" id="cd19365">
    <property type="entry name" value="TenA_C-like"/>
    <property type="match status" value="1"/>
</dbReference>
<evidence type="ECO:0000256" key="11">
    <source>
        <dbReference type="ARBA" id="ARBA00022679"/>
    </source>
</evidence>
<reference evidence="26 27" key="1">
    <citation type="submission" date="2018-12" db="EMBL/GenBank/DDBJ databases">
        <title>YIM 101343 draft genome.</title>
        <authorList>
            <person name="Chen X."/>
        </authorList>
    </citation>
    <scope>NUCLEOTIDE SEQUENCE [LARGE SCALE GENOMIC DNA]</scope>
    <source>
        <strain evidence="26 27">YIM 101343</strain>
    </source>
</reference>
<evidence type="ECO:0000256" key="12">
    <source>
        <dbReference type="ARBA" id="ARBA00022741"/>
    </source>
</evidence>